<dbReference type="Gene3D" id="1.20.120.720">
    <property type="entry name" value="Myosin VI head, motor domain, U50 subdomain"/>
    <property type="match status" value="1"/>
</dbReference>
<dbReference type="GO" id="GO:0000146">
    <property type="term" value="F:microfilament motor activity"/>
    <property type="evidence" value="ECO:0007669"/>
    <property type="project" value="TreeGrafter"/>
</dbReference>
<dbReference type="PANTHER" id="PTHR13140:SF706">
    <property type="entry name" value="DILUTE CLASS UNCONVENTIONAL MYOSIN, ISOFORM C"/>
    <property type="match status" value="1"/>
</dbReference>
<dbReference type="Gene3D" id="1.20.58.530">
    <property type="match status" value="1"/>
</dbReference>
<dbReference type="SUPFAM" id="SSF52540">
    <property type="entry name" value="P-loop containing nucleoside triphosphate hydrolases"/>
    <property type="match status" value="1"/>
</dbReference>
<evidence type="ECO:0000313" key="11">
    <source>
        <dbReference type="Proteomes" id="UP001152797"/>
    </source>
</evidence>
<keyword evidence="2 6" id="KW-0067">ATP-binding</keyword>
<evidence type="ECO:0000313" key="9">
    <source>
        <dbReference type="EMBL" id="CAL1152252.1"/>
    </source>
</evidence>
<dbReference type="GO" id="GO:0051015">
    <property type="term" value="F:actin filament binding"/>
    <property type="evidence" value="ECO:0007669"/>
    <property type="project" value="TreeGrafter"/>
</dbReference>
<dbReference type="InterPro" id="IPR001609">
    <property type="entry name" value="Myosin_head_motor_dom-like"/>
</dbReference>
<gene>
    <name evidence="8" type="ORF">C1SCF055_LOCUS25140</name>
</gene>
<dbReference type="InterPro" id="IPR027417">
    <property type="entry name" value="P-loop_NTPase"/>
</dbReference>
<protein>
    <submittedName>
        <fullName evidence="10">Myosin-6 (AtMYA2)</fullName>
    </submittedName>
</protein>
<accession>A0A9P1CXI9</accession>
<keyword evidence="11" id="KW-1185">Reference proteome</keyword>
<feature type="domain" description="Myosin motor" evidence="7">
    <location>
        <begin position="75"/>
        <end position="782"/>
    </location>
</feature>
<keyword evidence="4 6" id="KW-0505">Motor protein</keyword>
<dbReference type="AlphaFoldDB" id="A0A9P1CXI9"/>
<organism evidence="8">
    <name type="scientific">Cladocopium goreaui</name>
    <dbReference type="NCBI Taxonomy" id="2562237"/>
    <lineage>
        <taxon>Eukaryota</taxon>
        <taxon>Sar</taxon>
        <taxon>Alveolata</taxon>
        <taxon>Dinophyceae</taxon>
        <taxon>Suessiales</taxon>
        <taxon>Symbiodiniaceae</taxon>
        <taxon>Cladocopium</taxon>
    </lineage>
</organism>
<dbReference type="EMBL" id="CAMXCT030002557">
    <property type="protein sequence ID" value="CAL4786189.1"/>
    <property type="molecule type" value="Genomic_DNA"/>
</dbReference>
<dbReference type="CDD" id="cd00124">
    <property type="entry name" value="MYSc"/>
    <property type="match status" value="1"/>
</dbReference>
<evidence type="ECO:0000313" key="8">
    <source>
        <dbReference type="EMBL" id="CAI3998877.1"/>
    </source>
</evidence>
<evidence type="ECO:0000256" key="5">
    <source>
        <dbReference type="ARBA" id="ARBA00023203"/>
    </source>
</evidence>
<sequence length="1021" mass="116827">MNQSCDARGTAGMPGASDFKVKDLVYVPCEGKEVPFLAGLVQQIEGSEAVIQVADEQLRFPLGELRRRFKRDDGATCDDNTSLVHLNDATILENLKARHEADDIYTYTASVLLAVNPYKDVNGLYGESQCKRYRGKHIGALPPHPYAIADTAYRALVRDRKNQGFIISGESGAGKTETAKIVMEYLGYVSGSTNQKTEQIQRRVQQAQPILESFGNAVTMRNNNSSRFGKYNRVFFDETGTLVDASVTTYLLESSRVVVHAKRERTYHCFYEMLRGLPDEKLSKLQLQRDKLYLLLGSEPTDSQDDPVQEMQWHAQFKERDAKLFQHLCSALSTVGFSDEEIDSIFQVLAGLVHLGDLSNAEKDEGDEAATVQLDDQILDKASQLLGMDAAELGAALRRRKVRIQHAGRESLHEVPRTTSQFRHALHSLIKALYKRLFERLVQRINSSFGEWRQAPEEDDQWHQIGILDIYGFERLQRNSFEQLCINLANERLQQYFVENVLVAEQELYKREALPWVGLPLPDSTPVVTAIVQTFKTLDEYSQQLAKGFEKTSDESFCQKTVEDSQKDTQRKEVLRPLKMSNKRGSKAGMGLAMNEGFVVKHYAGLVEYNTKGWLDKNNDRLLVECEELICDSNLPFVASLGESDGGKVPFRSISKKYCADLENLLETLNTCHLHYIRCFKPNECQKPAIFHETLVMDQLVQCGTIELVKIMHDGYPNRCPFNEIVKRFRDLLPESFQRYGMRTFIEALMLAYDVPKEEWALGMSRLFLKAGQLKALEDMRTEGAEADPERLRQIVHDIIRKKWLRANHAIQLVNYLPRFLSALRTARAARTLCTRALLIGRLQPMLTAAREKLRLRAQAARRRLRGAVWTARLSVKLMQQAKSNRRERLVNAVYLRWLLHKRLQPAIQGARKRLIALEVKREVQLMDTSEMGRGDCNHQFLVFSLFRCFHLKYGQFEASNMAIAMGMCCHRELDSSNGANLHQRSNRLNVAVKKSDVLQRHKRLASSRTDFKFRFYKYVK</sequence>
<dbReference type="Gene3D" id="3.40.850.10">
    <property type="entry name" value="Kinesin motor domain"/>
    <property type="match status" value="1"/>
</dbReference>
<dbReference type="Proteomes" id="UP001152797">
    <property type="component" value="Unassembled WGS sequence"/>
</dbReference>
<evidence type="ECO:0000259" key="7">
    <source>
        <dbReference type="PROSITE" id="PS51456"/>
    </source>
</evidence>
<dbReference type="GO" id="GO:0005737">
    <property type="term" value="C:cytoplasm"/>
    <property type="evidence" value="ECO:0007669"/>
    <property type="project" value="TreeGrafter"/>
</dbReference>
<dbReference type="GO" id="GO:0005524">
    <property type="term" value="F:ATP binding"/>
    <property type="evidence" value="ECO:0007669"/>
    <property type="project" value="UniProtKB-UniRule"/>
</dbReference>
<evidence type="ECO:0000256" key="2">
    <source>
        <dbReference type="ARBA" id="ARBA00022840"/>
    </source>
</evidence>
<evidence type="ECO:0000256" key="4">
    <source>
        <dbReference type="ARBA" id="ARBA00023175"/>
    </source>
</evidence>
<evidence type="ECO:0000256" key="6">
    <source>
        <dbReference type="PROSITE-ProRule" id="PRU00782"/>
    </source>
</evidence>
<keyword evidence="5 6" id="KW-0009">Actin-binding</keyword>
<reference evidence="9" key="2">
    <citation type="submission" date="2024-04" db="EMBL/GenBank/DDBJ databases">
        <authorList>
            <person name="Chen Y."/>
            <person name="Shah S."/>
            <person name="Dougan E. K."/>
            <person name="Thang M."/>
            <person name="Chan C."/>
        </authorList>
    </citation>
    <scope>NUCLEOTIDE SEQUENCE [LARGE SCALE GENOMIC DNA]</scope>
</reference>
<feature type="binding site" evidence="6">
    <location>
        <begin position="169"/>
        <end position="176"/>
    </location>
    <ligand>
        <name>ATP</name>
        <dbReference type="ChEBI" id="CHEBI:30616"/>
    </ligand>
</feature>
<comment type="similarity">
    <text evidence="6">Belongs to the TRAFAC class myosin-kinesin ATPase superfamily. Myosin family.</text>
</comment>
<evidence type="ECO:0000256" key="3">
    <source>
        <dbReference type="ARBA" id="ARBA00023123"/>
    </source>
</evidence>
<comment type="caution">
    <text evidence="8">The sequence shown here is derived from an EMBL/GenBank/DDBJ whole genome shotgun (WGS) entry which is preliminary data.</text>
</comment>
<keyword evidence="3 6" id="KW-0518">Myosin</keyword>
<dbReference type="GO" id="GO:0016020">
    <property type="term" value="C:membrane"/>
    <property type="evidence" value="ECO:0007669"/>
    <property type="project" value="TreeGrafter"/>
</dbReference>
<dbReference type="SMART" id="SM00242">
    <property type="entry name" value="MYSc"/>
    <property type="match status" value="1"/>
</dbReference>
<proteinExistence type="inferred from homology"/>
<name>A0A9P1CXI9_9DINO</name>
<dbReference type="PANTHER" id="PTHR13140">
    <property type="entry name" value="MYOSIN"/>
    <property type="match status" value="1"/>
</dbReference>
<keyword evidence="1 6" id="KW-0547">Nucleotide-binding</keyword>
<dbReference type="Pfam" id="PF00063">
    <property type="entry name" value="Myosin_head"/>
    <property type="match status" value="1"/>
</dbReference>
<dbReference type="Gene3D" id="1.20.5.4820">
    <property type="match status" value="1"/>
</dbReference>
<evidence type="ECO:0000256" key="1">
    <source>
        <dbReference type="ARBA" id="ARBA00022741"/>
    </source>
</evidence>
<evidence type="ECO:0000313" key="10">
    <source>
        <dbReference type="EMBL" id="CAL4786189.1"/>
    </source>
</evidence>
<dbReference type="EMBL" id="CAMXCT020002557">
    <property type="protein sequence ID" value="CAL1152252.1"/>
    <property type="molecule type" value="Genomic_DNA"/>
</dbReference>
<dbReference type="InterPro" id="IPR036961">
    <property type="entry name" value="Kinesin_motor_dom_sf"/>
</dbReference>
<feature type="region of interest" description="Actin-binding" evidence="6">
    <location>
        <begin position="662"/>
        <end position="684"/>
    </location>
</feature>
<dbReference type="PRINTS" id="PR00193">
    <property type="entry name" value="MYOSINHEAVY"/>
</dbReference>
<reference evidence="8" key="1">
    <citation type="submission" date="2022-10" db="EMBL/GenBank/DDBJ databases">
        <authorList>
            <person name="Chen Y."/>
            <person name="Dougan E. K."/>
            <person name="Chan C."/>
            <person name="Rhodes N."/>
            <person name="Thang M."/>
        </authorList>
    </citation>
    <scope>NUCLEOTIDE SEQUENCE</scope>
</reference>
<dbReference type="Gene3D" id="1.10.10.820">
    <property type="match status" value="1"/>
</dbReference>
<dbReference type="OrthoDB" id="312459at2759"/>
<dbReference type="PROSITE" id="PS51456">
    <property type="entry name" value="MYOSIN_MOTOR"/>
    <property type="match status" value="1"/>
</dbReference>
<dbReference type="GO" id="GO:0016459">
    <property type="term" value="C:myosin complex"/>
    <property type="evidence" value="ECO:0007669"/>
    <property type="project" value="UniProtKB-KW"/>
</dbReference>
<dbReference type="EMBL" id="CAMXCT010002557">
    <property type="protein sequence ID" value="CAI3998877.1"/>
    <property type="molecule type" value="Genomic_DNA"/>
</dbReference>
<dbReference type="GO" id="GO:0007015">
    <property type="term" value="P:actin filament organization"/>
    <property type="evidence" value="ECO:0007669"/>
    <property type="project" value="TreeGrafter"/>
</dbReference>